<dbReference type="Proteomes" id="UP000885779">
    <property type="component" value="Unassembled WGS sequence"/>
</dbReference>
<evidence type="ECO:0008006" key="3">
    <source>
        <dbReference type="Google" id="ProtNLM"/>
    </source>
</evidence>
<dbReference type="EMBL" id="DRQG01000068">
    <property type="protein sequence ID" value="HGY55497.1"/>
    <property type="molecule type" value="Genomic_DNA"/>
</dbReference>
<gene>
    <name evidence="2" type="ORF">ENK44_07350</name>
</gene>
<keyword evidence="1" id="KW-0472">Membrane</keyword>
<keyword evidence="1" id="KW-0812">Transmembrane</keyword>
<reference evidence="2" key="1">
    <citation type="journal article" date="2020" name="mSystems">
        <title>Genome- and Community-Level Interaction Insights into Carbon Utilization and Element Cycling Functions of Hydrothermarchaeota in Hydrothermal Sediment.</title>
        <authorList>
            <person name="Zhou Z."/>
            <person name="Liu Y."/>
            <person name="Xu W."/>
            <person name="Pan J."/>
            <person name="Luo Z.H."/>
            <person name="Li M."/>
        </authorList>
    </citation>
    <scope>NUCLEOTIDE SEQUENCE [LARGE SCALE GENOMIC DNA]</scope>
    <source>
        <strain evidence="2">HyVt-577</strain>
    </source>
</reference>
<accession>A0A7V4U1D7</accession>
<dbReference type="AlphaFoldDB" id="A0A7V4U1D7"/>
<keyword evidence="1" id="KW-1133">Transmembrane helix</keyword>
<feature type="transmembrane region" description="Helical" evidence="1">
    <location>
        <begin position="132"/>
        <end position="151"/>
    </location>
</feature>
<sequence>MIRLIFFGTVFLFIFTLQTQASLWPQTGYVRLQEINGWQVQIDDSLYSVSDSALIGLSPGEHVLKIAPVNAKNWYFTVQSYPIKIYENDTVTVNISHITFQLLKQESITHKHIPQIKKDIYPKARYSFVNRVVRPGLIVTAIAANWASFYTKRKADEFYRKYQQTSELGKMNYYYDKTAKYDRYASVLLGVSAAALSTYLFFLLTN</sequence>
<evidence type="ECO:0000256" key="1">
    <source>
        <dbReference type="SAM" id="Phobius"/>
    </source>
</evidence>
<feature type="transmembrane region" description="Helical" evidence="1">
    <location>
        <begin position="184"/>
        <end position="204"/>
    </location>
</feature>
<protein>
    <recommendedName>
        <fullName evidence="3">PEGA domain-containing protein</fullName>
    </recommendedName>
</protein>
<organism evidence="2">
    <name type="scientific">Caldithrix abyssi</name>
    <dbReference type="NCBI Taxonomy" id="187145"/>
    <lineage>
        <taxon>Bacteria</taxon>
        <taxon>Pseudomonadati</taxon>
        <taxon>Calditrichota</taxon>
        <taxon>Calditrichia</taxon>
        <taxon>Calditrichales</taxon>
        <taxon>Calditrichaceae</taxon>
        <taxon>Caldithrix</taxon>
    </lineage>
</organism>
<proteinExistence type="predicted"/>
<name>A0A7V4U1D7_CALAY</name>
<evidence type="ECO:0000313" key="2">
    <source>
        <dbReference type="EMBL" id="HGY55497.1"/>
    </source>
</evidence>
<comment type="caution">
    <text evidence="2">The sequence shown here is derived from an EMBL/GenBank/DDBJ whole genome shotgun (WGS) entry which is preliminary data.</text>
</comment>